<proteinExistence type="predicted"/>
<feature type="region of interest" description="Disordered" evidence="1">
    <location>
        <begin position="70"/>
        <end position="95"/>
    </location>
</feature>
<name>A0A6A6K948_HEVBR</name>
<dbReference type="EMBL" id="JAAGAX010000018">
    <property type="protein sequence ID" value="KAF2284528.1"/>
    <property type="molecule type" value="Genomic_DNA"/>
</dbReference>
<sequence>MEQSHCIIRPRFQGEVAGLHLLPGKEKVHMRVAMPDKGAAVPKFGEWDENNPASADGYTHIFNKVREERQIEAGKVPGMPTESSMSNTRKETPSNSSKIAYLHYVV</sequence>
<dbReference type="InterPro" id="IPR008700">
    <property type="entry name" value="TypeIII_avirulence_cleave"/>
</dbReference>
<feature type="compositionally biased region" description="Polar residues" evidence="1">
    <location>
        <begin position="81"/>
        <end position="95"/>
    </location>
</feature>
<feature type="domain" description="RIN4 pathogenic type III effector avirulence factor Avr cleavage site" evidence="2">
    <location>
        <begin position="37"/>
        <end position="70"/>
    </location>
</feature>
<dbReference type="PANTHER" id="PTHR33159:SF6">
    <property type="entry name" value="RPM1-INTERACTING PROTEIN 4"/>
    <property type="match status" value="1"/>
</dbReference>
<accession>A0A6A6K948</accession>
<dbReference type="GO" id="GO:0005886">
    <property type="term" value="C:plasma membrane"/>
    <property type="evidence" value="ECO:0007669"/>
    <property type="project" value="TreeGrafter"/>
</dbReference>
<evidence type="ECO:0000313" key="4">
    <source>
        <dbReference type="Proteomes" id="UP000467840"/>
    </source>
</evidence>
<protein>
    <recommendedName>
        <fullName evidence="2">RIN4 pathogenic type III effector avirulence factor Avr cleavage site domain-containing protein</fullName>
    </recommendedName>
</protein>
<reference evidence="3 4" key="1">
    <citation type="journal article" date="2020" name="Mol. Plant">
        <title>The Chromosome-Based Rubber Tree Genome Provides New Insights into Spurge Genome Evolution and Rubber Biosynthesis.</title>
        <authorList>
            <person name="Liu J."/>
            <person name="Shi C."/>
            <person name="Shi C.C."/>
            <person name="Li W."/>
            <person name="Zhang Q.J."/>
            <person name="Zhang Y."/>
            <person name="Li K."/>
            <person name="Lu H.F."/>
            <person name="Shi C."/>
            <person name="Zhu S.T."/>
            <person name="Xiao Z.Y."/>
            <person name="Nan H."/>
            <person name="Yue Y."/>
            <person name="Zhu X.G."/>
            <person name="Wu Y."/>
            <person name="Hong X.N."/>
            <person name="Fan G.Y."/>
            <person name="Tong Y."/>
            <person name="Zhang D."/>
            <person name="Mao C.L."/>
            <person name="Liu Y.L."/>
            <person name="Hao S.J."/>
            <person name="Liu W.Q."/>
            <person name="Lv M.Q."/>
            <person name="Zhang H.B."/>
            <person name="Liu Y."/>
            <person name="Hu-Tang G.R."/>
            <person name="Wang J.P."/>
            <person name="Wang J.H."/>
            <person name="Sun Y.H."/>
            <person name="Ni S.B."/>
            <person name="Chen W.B."/>
            <person name="Zhang X.C."/>
            <person name="Jiao Y.N."/>
            <person name="Eichler E.E."/>
            <person name="Li G.H."/>
            <person name="Liu X."/>
            <person name="Gao L.Z."/>
        </authorList>
    </citation>
    <scope>NUCLEOTIDE SEQUENCE [LARGE SCALE GENOMIC DNA]</scope>
    <source>
        <strain evidence="4">cv. GT1</strain>
        <tissue evidence="3">Leaf</tissue>
    </source>
</reference>
<gene>
    <name evidence="3" type="ORF">GH714_026145</name>
</gene>
<comment type="caution">
    <text evidence="3">The sequence shown here is derived from an EMBL/GenBank/DDBJ whole genome shotgun (WGS) entry which is preliminary data.</text>
</comment>
<dbReference type="PANTHER" id="PTHR33159">
    <property type="entry name" value="RPM1-INTERACTING PROTEIN 4 (RIN4) FAMILY PROTEIN"/>
    <property type="match status" value="1"/>
</dbReference>
<keyword evidence="4" id="KW-1185">Reference proteome</keyword>
<dbReference type="AlphaFoldDB" id="A0A6A6K948"/>
<evidence type="ECO:0000259" key="2">
    <source>
        <dbReference type="Pfam" id="PF05627"/>
    </source>
</evidence>
<dbReference type="Proteomes" id="UP000467840">
    <property type="component" value="Chromosome 12"/>
</dbReference>
<organism evidence="3 4">
    <name type="scientific">Hevea brasiliensis</name>
    <name type="common">Para rubber tree</name>
    <name type="synonym">Siphonia brasiliensis</name>
    <dbReference type="NCBI Taxonomy" id="3981"/>
    <lineage>
        <taxon>Eukaryota</taxon>
        <taxon>Viridiplantae</taxon>
        <taxon>Streptophyta</taxon>
        <taxon>Embryophyta</taxon>
        <taxon>Tracheophyta</taxon>
        <taxon>Spermatophyta</taxon>
        <taxon>Magnoliopsida</taxon>
        <taxon>eudicotyledons</taxon>
        <taxon>Gunneridae</taxon>
        <taxon>Pentapetalae</taxon>
        <taxon>rosids</taxon>
        <taxon>fabids</taxon>
        <taxon>Malpighiales</taxon>
        <taxon>Euphorbiaceae</taxon>
        <taxon>Crotonoideae</taxon>
        <taxon>Micrandreae</taxon>
        <taxon>Hevea</taxon>
    </lineage>
</organism>
<dbReference type="InterPro" id="IPR040387">
    <property type="entry name" value="RIN4/NOI4"/>
</dbReference>
<evidence type="ECO:0000256" key="1">
    <source>
        <dbReference type="SAM" id="MobiDB-lite"/>
    </source>
</evidence>
<evidence type="ECO:0000313" key="3">
    <source>
        <dbReference type="EMBL" id="KAF2284528.1"/>
    </source>
</evidence>
<dbReference type="Pfam" id="PF05627">
    <property type="entry name" value="AvrRpt-cleavage"/>
    <property type="match status" value="1"/>
</dbReference>